<comment type="catalytic activity">
    <reaction evidence="1">
        <text>ATP + protein L-histidine = ADP + protein N-phospho-L-histidine.</text>
        <dbReference type="EC" id="2.7.13.3"/>
    </reaction>
</comment>
<dbReference type="InterPro" id="IPR005467">
    <property type="entry name" value="His_kinase_dom"/>
</dbReference>
<keyword evidence="11 14" id="KW-1133">Transmembrane helix</keyword>
<dbReference type="SMART" id="SM00304">
    <property type="entry name" value="HAMP"/>
    <property type="match status" value="1"/>
</dbReference>
<evidence type="ECO:0000256" key="3">
    <source>
        <dbReference type="ARBA" id="ARBA00012438"/>
    </source>
</evidence>
<evidence type="ECO:0000256" key="10">
    <source>
        <dbReference type="ARBA" id="ARBA00022840"/>
    </source>
</evidence>
<dbReference type="GO" id="GO:0016301">
    <property type="term" value="F:kinase activity"/>
    <property type="evidence" value="ECO:0007669"/>
    <property type="project" value="UniProtKB-KW"/>
</dbReference>
<feature type="transmembrane region" description="Helical" evidence="14">
    <location>
        <begin position="12"/>
        <end position="34"/>
    </location>
</feature>
<evidence type="ECO:0000256" key="7">
    <source>
        <dbReference type="ARBA" id="ARBA00022692"/>
    </source>
</evidence>
<dbReference type="CDD" id="cd00082">
    <property type="entry name" value="HisKA"/>
    <property type="match status" value="1"/>
</dbReference>
<dbReference type="EC" id="2.7.13.3" evidence="3"/>
<dbReference type="InterPro" id="IPR003594">
    <property type="entry name" value="HATPase_dom"/>
</dbReference>
<evidence type="ECO:0000259" key="16">
    <source>
        <dbReference type="PROSITE" id="PS50885"/>
    </source>
</evidence>
<dbReference type="Gene3D" id="3.30.565.10">
    <property type="entry name" value="Histidine kinase-like ATPase, C-terminal domain"/>
    <property type="match status" value="1"/>
</dbReference>
<comment type="caution">
    <text evidence="17">The sequence shown here is derived from an EMBL/GenBank/DDBJ whole genome shotgun (WGS) entry which is preliminary data.</text>
</comment>
<dbReference type="PROSITE" id="PS50885">
    <property type="entry name" value="HAMP"/>
    <property type="match status" value="1"/>
</dbReference>
<gene>
    <name evidence="17" type="primary">cssS_2</name>
    <name evidence="17" type="ORF">bsdE14_09410</name>
</gene>
<proteinExistence type="predicted"/>
<dbReference type="PANTHER" id="PTHR45528">
    <property type="entry name" value="SENSOR HISTIDINE KINASE CPXA"/>
    <property type="match status" value="1"/>
</dbReference>
<dbReference type="InterPro" id="IPR003660">
    <property type="entry name" value="HAMP_dom"/>
</dbReference>
<dbReference type="PANTHER" id="PTHR45528:SF1">
    <property type="entry name" value="SENSOR HISTIDINE KINASE CPXA"/>
    <property type="match status" value="1"/>
</dbReference>
<evidence type="ECO:0000256" key="6">
    <source>
        <dbReference type="ARBA" id="ARBA00022679"/>
    </source>
</evidence>
<evidence type="ECO:0000313" key="18">
    <source>
        <dbReference type="Proteomes" id="UP001208567"/>
    </source>
</evidence>
<accession>A0ABQ5N2X7</accession>
<keyword evidence="18" id="KW-1185">Reference proteome</keyword>
<dbReference type="Pfam" id="PF00672">
    <property type="entry name" value="HAMP"/>
    <property type="match status" value="1"/>
</dbReference>
<evidence type="ECO:0000256" key="13">
    <source>
        <dbReference type="ARBA" id="ARBA00023136"/>
    </source>
</evidence>
<keyword evidence="4" id="KW-1003">Cell membrane</keyword>
<evidence type="ECO:0000259" key="15">
    <source>
        <dbReference type="PROSITE" id="PS50109"/>
    </source>
</evidence>
<dbReference type="Gene3D" id="1.10.287.130">
    <property type="match status" value="1"/>
</dbReference>
<dbReference type="EMBL" id="BRXR01000001">
    <property type="protein sequence ID" value="GLC29531.1"/>
    <property type="molecule type" value="Genomic_DNA"/>
</dbReference>
<dbReference type="InterPro" id="IPR003661">
    <property type="entry name" value="HisK_dim/P_dom"/>
</dbReference>
<evidence type="ECO:0000256" key="11">
    <source>
        <dbReference type="ARBA" id="ARBA00022989"/>
    </source>
</evidence>
<feature type="domain" description="Histidine kinase" evidence="15">
    <location>
        <begin position="254"/>
        <end position="459"/>
    </location>
</feature>
<dbReference type="PROSITE" id="PS50109">
    <property type="entry name" value="HIS_KIN"/>
    <property type="match status" value="1"/>
</dbReference>
<keyword evidence="9 17" id="KW-0418">Kinase</keyword>
<keyword evidence="12" id="KW-0902">Two-component regulatory system</keyword>
<dbReference type="InterPro" id="IPR050398">
    <property type="entry name" value="HssS/ArlS-like"/>
</dbReference>
<dbReference type="CDD" id="cd06225">
    <property type="entry name" value="HAMP"/>
    <property type="match status" value="1"/>
</dbReference>
<dbReference type="SMART" id="SM00387">
    <property type="entry name" value="HATPase_c"/>
    <property type="match status" value="1"/>
</dbReference>
<dbReference type="SUPFAM" id="SSF47384">
    <property type="entry name" value="Homodimeric domain of signal transducing histidine kinase"/>
    <property type="match status" value="1"/>
</dbReference>
<dbReference type="Proteomes" id="UP001208567">
    <property type="component" value="Unassembled WGS sequence"/>
</dbReference>
<keyword evidence="13 14" id="KW-0472">Membrane</keyword>
<evidence type="ECO:0000313" key="17">
    <source>
        <dbReference type="EMBL" id="GLC29531.1"/>
    </source>
</evidence>
<dbReference type="SUPFAM" id="SSF158472">
    <property type="entry name" value="HAMP domain-like"/>
    <property type="match status" value="1"/>
</dbReference>
<evidence type="ECO:0000256" key="12">
    <source>
        <dbReference type="ARBA" id="ARBA00023012"/>
    </source>
</evidence>
<keyword evidence="8" id="KW-0547">Nucleotide-binding</keyword>
<name>A0ABQ5N2X7_9CLOT</name>
<dbReference type="Pfam" id="PF00512">
    <property type="entry name" value="HisKA"/>
    <property type="match status" value="1"/>
</dbReference>
<comment type="subcellular location">
    <subcellularLocation>
        <location evidence="2">Cell membrane</location>
        <topology evidence="2">Multi-pass membrane protein</topology>
    </subcellularLocation>
</comment>
<evidence type="ECO:0000256" key="4">
    <source>
        <dbReference type="ARBA" id="ARBA00022475"/>
    </source>
</evidence>
<dbReference type="RefSeq" id="WP_264848823.1">
    <property type="nucleotide sequence ID" value="NZ_BRXR01000001.1"/>
</dbReference>
<dbReference type="InterPro" id="IPR036097">
    <property type="entry name" value="HisK_dim/P_sf"/>
</dbReference>
<dbReference type="InterPro" id="IPR036890">
    <property type="entry name" value="HATPase_C_sf"/>
</dbReference>
<organism evidence="17 18">
    <name type="scientific">Clostridium omnivorum</name>
    <dbReference type="NCBI Taxonomy" id="1604902"/>
    <lineage>
        <taxon>Bacteria</taxon>
        <taxon>Bacillati</taxon>
        <taxon>Bacillota</taxon>
        <taxon>Clostridia</taxon>
        <taxon>Eubacteriales</taxon>
        <taxon>Clostridiaceae</taxon>
        <taxon>Clostridium</taxon>
    </lineage>
</organism>
<evidence type="ECO:0000256" key="14">
    <source>
        <dbReference type="SAM" id="Phobius"/>
    </source>
</evidence>
<evidence type="ECO:0000256" key="1">
    <source>
        <dbReference type="ARBA" id="ARBA00000085"/>
    </source>
</evidence>
<dbReference type="SUPFAM" id="SSF55874">
    <property type="entry name" value="ATPase domain of HSP90 chaperone/DNA topoisomerase II/histidine kinase"/>
    <property type="match status" value="1"/>
</dbReference>
<dbReference type="Gene3D" id="6.10.340.10">
    <property type="match status" value="1"/>
</dbReference>
<protein>
    <recommendedName>
        <fullName evidence="3">histidine kinase</fullName>
        <ecNumber evidence="3">2.7.13.3</ecNumber>
    </recommendedName>
</protein>
<feature type="domain" description="HAMP" evidence="16">
    <location>
        <begin position="194"/>
        <end position="246"/>
    </location>
</feature>
<evidence type="ECO:0000256" key="5">
    <source>
        <dbReference type="ARBA" id="ARBA00022553"/>
    </source>
</evidence>
<keyword evidence="6" id="KW-0808">Transferase</keyword>
<reference evidence="17 18" key="1">
    <citation type="journal article" date="2024" name="Int. J. Syst. Evol. Microbiol.">
        <title>Clostridium omnivorum sp. nov., isolated from anoxic soil under the treatment of reductive soil disinfestation.</title>
        <authorList>
            <person name="Ueki A."/>
            <person name="Tonouchi A."/>
            <person name="Kaku N."/>
            <person name="Honma S."/>
            <person name="Ueki K."/>
        </authorList>
    </citation>
    <scope>NUCLEOTIDE SEQUENCE [LARGE SCALE GENOMIC DNA]</scope>
    <source>
        <strain evidence="17 18">E14</strain>
    </source>
</reference>
<keyword evidence="10" id="KW-0067">ATP-binding</keyword>
<dbReference type="SMART" id="SM00388">
    <property type="entry name" value="HisKA"/>
    <property type="match status" value="1"/>
</dbReference>
<keyword evidence="7 14" id="KW-0812">Transmembrane</keyword>
<keyword evidence="5" id="KW-0597">Phosphoprotein</keyword>
<evidence type="ECO:0000256" key="8">
    <source>
        <dbReference type="ARBA" id="ARBA00022741"/>
    </source>
</evidence>
<dbReference type="Pfam" id="PF02518">
    <property type="entry name" value="HATPase_c"/>
    <property type="match status" value="1"/>
</dbReference>
<evidence type="ECO:0000256" key="9">
    <source>
        <dbReference type="ARBA" id="ARBA00022777"/>
    </source>
</evidence>
<sequence length="459" mass="53497">MKKLKNWPLSMQIWLVFTSVIVIIFILLSTYFSFTIRKFFTDEMYNTIEIAQENTIQKALGETGLKEEVITGAASNDIRDVKHIRLNFSNDEANLTKIEKFVPNKANAELFLKKLKNQAEAQTVTTKRYVQITGSGRVLYVIRVNNDKKKGNFIVSYMWDTYRNSLSRNLLRKLFTTMIIALIISLIAAKYLAQKLVVPLRQLENKVKKIGIKQWHESIDIDRDDEIGELSKSIEEMRKELVKQDEYEQTMLQQVSHDLKTPLMVIRSYVRAVEDRIYPKGNLENTMKVIDTEAESMQKRIKNLLYLTKIRYMSKHISDFGKININPLVDKVVNSFIYNEKKIDFELNISDIKILGDEEQWAVVFENIIDNQLRYAKHIIKINVYEDSTYQYITIYNDGEHIHPEKLQTIFDTFNKDKGGNFGLGLDIVRRIVSMYNGTIKAKNDEIGVSFIITLKKDN</sequence>
<evidence type="ECO:0000256" key="2">
    <source>
        <dbReference type="ARBA" id="ARBA00004651"/>
    </source>
</evidence>